<dbReference type="InterPro" id="IPR012429">
    <property type="entry name" value="HGSNAT_cat"/>
</dbReference>
<reference evidence="3 4" key="1">
    <citation type="submission" date="2020-09" db="EMBL/GenBank/DDBJ databases">
        <title>Sinomicrobium weinanense sp. nov., a halophilic bacteria isolated from saline-alkali soil.</title>
        <authorList>
            <person name="Wu P."/>
            <person name="Ren H."/>
            <person name="Mei Y."/>
            <person name="Liang Y."/>
            <person name="Chen Z."/>
        </authorList>
    </citation>
    <scope>NUCLEOTIDE SEQUENCE [LARGE SCALE GENOMIC DNA]</scope>
    <source>
        <strain evidence="3 4">FJxs</strain>
    </source>
</reference>
<dbReference type="RefSeq" id="WP_187963670.1">
    <property type="nucleotide sequence ID" value="NZ_JACVDC010000001.1"/>
</dbReference>
<evidence type="ECO:0000259" key="2">
    <source>
        <dbReference type="Pfam" id="PF07786"/>
    </source>
</evidence>
<protein>
    <submittedName>
        <fullName evidence="3">DUF1624 domain-containing protein</fullName>
    </submittedName>
</protein>
<dbReference type="Proteomes" id="UP000653730">
    <property type="component" value="Unassembled WGS sequence"/>
</dbReference>
<evidence type="ECO:0000313" key="3">
    <source>
        <dbReference type="EMBL" id="MBC9794521.1"/>
    </source>
</evidence>
<comment type="caution">
    <text evidence="3">The sequence shown here is derived from an EMBL/GenBank/DDBJ whole genome shotgun (WGS) entry which is preliminary data.</text>
</comment>
<feature type="domain" description="Heparan-alpha-glucosaminide N-acetyltransferase catalytic" evidence="2">
    <location>
        <begin position="18"/>
        <end position="215"/>
    </location>
</feature>
<keyword evidence="1" id="KW-0812">Transmembrane</keyword>
<dbReference type="PANTHER" id="PTHR40407:SF1">
    <property type="entry name" value="HEPARAN-ALPHA-GLUCOSAMINIDE N-ACETYLTRANSFERASE CATALYTIC DOMAIN-CONTAINING PROTEIN"/>
    <property type="match status" value="1"/>
</dbReference>
<sequence>MIVPKASGITKPLNLLLGVVMSLAILDHTRLFFHFWNTDPYGPETTPFLFFTRFISHYFVPAIYLVTGITVYLAGRERPKPGLSRYLLLLGTGFLVLELMPDNFSWTFDIYYRTVGVFIFGGIGLCLLLFSVLIYLPVRWLVAIGVVIIALHHVLDDVRMEGTGAISVVWYIFHQHKIFLVGERVFVINYTLFPWLGVMLLGYGMGPLYSGEYDGSTRRKWLFRLGIAAIVLFFLWRGAQIYGDPDPWAVQEDPVRTVMSFLNLTKYPASLDFLLITLGPVWLFLLASDKVKNGRLASFFTVFGNTPVFCYLSSTYLIHAAAALVLRLQGNNWKDMIIIPASYGNGSPLKDYGYKLGIVYFIWMGFMLILYFLLKYFQMLKGKLLRR</sequence>
<feature type="transmembrane region" description="Helical" evidence="1">
    <location>
        <begin position="55"/>
        <end position="74"/>
    </location>
</feature>
<feature type="transmembrane region" description="Helical" evidence="1">
    <location>
        <begin position="358"/>
        <end position="377"/>
    </location>
</feature>
<dbReference type="PANTHER" id="PTHR40407">
    <property type="entry name" value="MEMBRANE PROTEIN-LIKE PROTEIN"/>
    <property type="match status" value="1"/>
</dbReference>
<keyword evidence="4" id="KW-1185">Reference proteome</keyword>
<dbReference type="EMBL" id="JACVDC010000001">
    <property type="protein sequence ID" value="MBC9794521.1"/>
    <property type="molecule type" value="Genomic_DNA"/>
</dbReference>
<feature type="transmembrane region" description="Helical" evidence="1">
    <location>
        <begin position="137"/>
        <end position="155"/>
    </location>
</feature>
<dbReference type="AlphaFoldDB" id="A0A926JNL6"/>
<gene>
    <name evidence="3" type="ORF">IBL28_00965</name>
</gene>
<feature type="transmembrane region" description="Helical" evidence="1">
    <location>
        <begin position="308"/>
        <end position="326"/>
    </location>
</feature>
<feature type="transmembrane region" description="Helical" evidence="1">
    <location>
        <begin position="12"/>
        <end position="35"/>
    </location>
</feature>
<evidence type="ECO:0000256" key="1">
    <source>
        <dbReference type="SAM" id="Phobius"/>
    </source>
</evidence>
<feature type="transmembrane region" description="Helical" evidence="1">
    <location>
        <begin position="187"/>
        <end position="209"/>
    </location>
</feature>
<keyword evidence="1" id="KW-1133">Transmembrane helix</keyword>
<feature type="transmembrane region" description="Helical" evidence="1">
    <location>
        <begin position="267"/>
        <end position="287"/>
    </location>
</feature>
<feature type="transmembrane region" description="Helical" evidence="1">
    <location>
        <begin position="86"/>
        <end position="104"/>
    </location>
</feature>
<dbReference type="Pfam" id="PF07786">
    <property type="entry name" value="HGSNAT_cat"/>
    <property type="match status" value="1"/>
</dbReference>
<organism evidence="3 4">
    <name type="scientific">Sinomicrobium weinanense</name>
    <dbReference type="NCBI Taxonomy" id="2842200"/>
    <lineage>
        <taxon>Bacteria</taxon>
        <taxon>Pseudomonadati</taxon>
        <taxon>Bacteroidota</taxon>
        <taxon>Flavobacteriia</taxon>
        <taxon>Flavobacteriales</taxon>
        <taxon>Flavobacteriaceae</taxon>
        <taxon>Sinomicrobium</taxon>
    </lineage>
</organism>
<keyword evidence="1" id="KW-0472">Membrane</keyword>
<name>A0A926JNL6_9FLAO</name>
<feature type="transmembrane region" description="Helical" evidence="1">
    <location>
        <begin position="221"/>
        <end position="239"/>
    </location>
</feature>
<evidence type="ECO:0000313" key="4">
    <source>
        <dbReference type="Proteomes" id="UP000653730"/>
    </source>
</evidence>
<proteinExistence type="predicted"/>
<feature type="transmembrane region" description="Helical" evidence="1">
    <location>
        <begin position="110"/>
        <end position="130"/>
    </location>
</feature>
<accession>A0A926JNL6</accession>